<reference evidence="6" key="1">
    <citation type="submission" date="2021-04" db="EMBL/GenBank/DDBJ databases">
        <authorList>
            <consortium name="Molecular Ecology Group"/>
        </authorList>
    </citation>
    <scope>NUCLEOTIDE SEQUENCE</scope>
</reference>
<feature type="non-terminal residue" evidence="6">
    <location>
        <position position="384"/>
    </location>
</feature>
<evidence type="ECO:0000313" key="6">
    <source>
        <dbReference type="EMBL" id="CAG5130182.1"/>
    </source>
</evidence>
<evidence type="ECO:0000256" key="3">
    <source>
        <dbReference type="ARBA" id="ARBA00023134"/>
    </source>
</evidence>
<dbReference type="PROSITE" id="PS51720">
    <property type="entry name" value="G_AIG1"/>
    <property type="match status" value="1"/>
</dbReference>
<dbReference type="Pfam" id="PF04548">
    <property type="entry name" value="AIG1"/>
    <property type="match status" value="1"/>
</dbReference>
<comment type="caution">
    <text evidence="6">The sequence shown here is derived from an EMBL/GenBank/DDBJ whole genome shotgun (WGS) entry which is preliminary data.</text>
</comment>
<keyword evidence="7" id="KW-1185">Reference proteome</keyword>
<dbReference type="InterPro" id="IPR006703">
    <property type="entry name" value="G_AIG1"/>
</dbReference>
<dbReference type="InterPro" id="IPR045058">
    <property type="entry name" value="GIMA/IAN/Toc"/>
</dbReference>
<feature type="domain" description="AIG1-type G" evidence="5">
    <location>
        <begin position="100"/>
        <end position="319"/>
    </location>
</feature>
<evidence type="ECO:0000256" key="4">
    <source>
        <dbReference type="SAM" id="MobiDB-lite"/>
    </source>
</evidence>
<accession>A0A8S3ZRI6</accession>
<evidence type="ECO:0000259" key="5">
    <source>
        <dbReference type="PROSITE" id="PS51720"/>
    </source>
</evidence>
<dbReference type="EMBL" id="CAJHNH020003885">
    <property type="protein sequence ID" value="CAG5130182.1"/>
    <property type="molecule type" value="Genomic_DNA"/>
</dbReference>
<comment type="similarity">
    <text evidence="1">Belongs to the TRAFAC class TrmE-Era-EngA-EngB-Septin-like GTPase superfamily. AIG1/Toc34/Toc159-like paraseptin GTPase family. IAN subfamily.</text>
</comment>
<evidence type="ECO:0000313" key="7">
    <source>
        <dbReference type="Proteomes" id="UP000678393"/>
    </source>
</evidence>
<evidence type="ECO:0000256" key="1">
    <source>
        <dbReference type="ARBA" id="ARBA00008535"/>
    </source>
</evidence>
<gene>
    <name evidence="6" type="ORF">CUNI_LOCUS15740</name>
</gene>
<protein>
    <recommendedName>
        <fullName evidence="5">AIG1-type G domain-containing protein</fullName>
    </recommendedName>
</protein>
<evidence type="ECO:0000256" key="2">
    <source>
        <dbReference type="ARBA" id="ARBA00022741"/>
    </source>
</evidence>
<dbReference type="PANTHER" id="PTHR10903:SF184">
    <property type="entry name" value="GTP-BINDING PROTEIN A"/>
    <property type="match status" value="1"/>
</dbReference>
<proteinExistence type="inferred from homology"/>
<dbReference type="InterPro" id="IPR027417">
    <property type="entry name" value="P-loop_NTPase"/>
</dbReference>
<feature type="region of interest" description="Disordered" evidence="4">
    <location>
        <begin position="1"/>
        <end position="24"/>
    </location>
</feature>
<dbReference type="Proteomes" id="UP000678393">
    <property type="component" value="Unassembled WGS sequence"/>
</dbReference>
<dbReference type="AlphaFoldDB" id="A0A8S3ZRI6"/>
<dbReference type="OrthoDB" id="10061751at2759"/>
<name>A0A8S3ZRI6_9EUPU</name>
<dbReference type="Gene3D" id="3.40.50.300">
    <property type="entry name" value="P-loop containing nucleotide triphosphate hydrolases"/>
    <property type="match status" value="1"/>
</dbReference>
<keyword evidence="2" id="KW-0547">Nucleotide-binding</keyword>
<keyword evidence="3" id="KW-0342">GTP-binding</keyword>
<dbReference type="SUPFAM" id="SSF52540">
    <property type="entry name" value="P-loop containing nucleoside triphosphate hydrolases"/>
    <property type="match status" value="1"/>
</dbReference>
<dbReference type="PANTHER" id="PTHR10903">
    <property type="entry name" value="GTPASE, IMAP FAMILY MEMBER-RELATED"/>
    <property type="match status" value="1"/>
</dbReference>
<sequence>MPTTMSEDVDKEQSIKEQPPKSIDVDNERFIKPENHATISPGGIEIRFIKPEEKATVSQVRDEEKVMESEKHVTVSQDTEGWLNDFKKLSSNIPASNIHRDQINILLCGPPQHGKSSTGNSILGSTEFAVSQETTSFELKSTVYEHYKVKVVDCPPTPREEPRHLKLVLQSYASMMKHLLTLCPKGFHAVVIVLQYRSVFSEDQDSLMFMLKEMYGDKFVQDHCICVISHGDLFEKAMERRRHQGNALDFNSWCKQNRGPVLNDIFGACQNRCVLFDNVTNDVNIKRAQMYQLMSMILGSWHNTSLVPLVSVNPNLRIKADIHFLIETAPRYDEYQNQLKFAVNYASNYQMSPDTARTCVMIFGQEHHMRLDFSMLNTHEQLAQ</sequence>
<organism evidence="6 7">
    <name type="scientific">Candidula unifasciata</name>
    <dbReference type="NCBI Taxonomy" id="100452"/>
    <lineage>
        <taxon>Eukaryota</taxon>
        <taxon>Metazoa</taxon>
        <taxon>Spiralia</taxon>
        <taxon>Lophotrochozoa</taxon>
        <taxon>Mollusca</taxon>
        <taxon>Gastropoda</taxon>
        <taxon>Heterobranchia</taxon>
        <taxon>Euthyneura</taxon>
        <taxon>Panpulmonata</taxon>
        <taxon>Eupulmonata</taxon>
        <taxon>Stylommatophora</taxon>
        <taxon>Helicina</taxon>
        <taxon>Helicoidea</taxon>
        <taxon>Geomitridae</taxon>
        <taxon>Candidula</taxon>
    </lineage>
</organism>
<dbReference type="GO" id="GO:0005525">
    <property type="term" value="F:GTP binding"/>
    <property type="evidence" value="ECO:0007669"/>
    <property type="project" value="UniProtKB-KW"/>
</dbReference>
<feature type="compositionally biased region" description="Basic and acidic residues" evidence="4">
    <location>
        <begin position="11"/>
        <end position="24"/>
    </location>
</feature>